<dbReference type="PANTHER" id="PTHR30093">
    <property type="entry name" value="GENERAL SECRETION PATHWAY PROTEIN G"/>
    <property type="match status" value="1"/>
</dbReference>
<keyword evidence="4" id="KW-1185">Reference proteome</keyword>
<proteinExistence type="predicted"/>
<dbReference type="RefSeq" id="WP_175517292.1">
    <property type="nucleotide sequence ID" value="NZ_FOQD01000006.1"/>
</dbReference>
<dbReference type="InterPro" id="IPR011453">
    <property type="entry name" value="DUF1559"/>
</dbReference>
<feature type="domain" description="DUF1559" evidence="2">
    <location>
        <begin position="38"/>
        <end position="270"/>
    </location>
</feature>
<dbReference type="Pfam" id="PF07596">
    <property type="entry name" value="SBP_bac_10"/>
    <property type="match status" value="1"/>
</dbReference>
<sequence>MKRQCRRSSRRAGFTLIELLAVLAILGLLVSLIMPAVQQAREAARRTQCKNNLHQLGVAIHAHAGDRQLLPEGADYEQFRYHSWCTRILPLLDQANLFNDYDWSKAWDDATANNGGRSNQQVTQTPLSVFRCPSNPPTKPGASDYGGCYGTSLTGLTPGYGAGEGWEAGLMVVINPPAIQARKQPVSLGEVHDGLSQTFLVLECATPIDPPQYWGNGGNCLPVETGINFHLVDEDGDDAYFASIFSTHTGGGHALFGDGRVAFLSDSTDLNILAALSTRSRSEVVNTNF</sequence>
<dbReference type="Proteomes" id="UP000199518">
    <property type="component" value="Unassembled WGS sequence"/>
</dbReference>
<evidence type="ECO:0000259" key="2">
    <source>
        <dbReference type="Pfam" id="PF07596"/>
    </source>
</evidence>
<organism evidence="3 4">
    <name type="scientific">Planctomicrobium piriforme</name>
    <dbReference type="NCBI Taxonomy" id="1576369"/>
    <lineage>
        <taxon>Bacteria</taxon>
        <taxon>Pseudomonadati</taxon>
        <taxon>Planctomycetota</taxon>
        <taxon>Planctomycetia</taxon>
        <taxon>Planctomycetales</taxon>
        <taxon>Planctomycetaceae</taxon>
        <taxon>Planctomicrobium</taxon>
    </lineage>
</organism>
<gene>
    <name evidence="3" type="ORF">SAMN05421753_10634</name>
</gene>
<dbReference type="Gene3D" id="3.30.700.10">
    <property type="entry name" value="Glycoprotein, Type 4 Pilin"/>
    <property type="match status" value="1"/>
</dbReference>
<dbReference type="NCBIfam" id="TIGR04294">
    <property type="entry name" value="pre_pil_HX9DG"/>
    <property type="match status" value="1"/>
</dbReference>
<dbReference type="Pfam" id="PF07963">
    <property type="entry name" value="N_methyl"/>
    <property type="match status" value="1"/>
</dbReference>
<feature type="compositionally biased region" description="Polar residues" evidence="1">
    <location>
        <begin position="113"/>
        <end position="127"/>
    </location>
</feature>
<dbReference type="NCBIfam" id="TIGR02532">
    <property type="entry name" value="IV_pilin_GFxxxE"/>
    <property type="match status" value="1"/>
</dbReference>
<evidence type="ECO:0000256" key="1">
    <source>
        <dbReference type="SAM" id="MobiDB-lite"/>
    </source>
</evidence>
<dbReference type="InterPro" id="IPR012902">
    <property type="entry name" value="N_methyl_site"/>
</dbReference>
<dbReference type="STRING" id="1576369.SAMN05421753_10634"/>
<dbReference type="SUPFAM" id="SSF54523">
    <property type="entry name" value="Pili subunits"/>
    <property type="match status" value="1"/>
</dbReference>
<accession>A0A1I3FV86</accession>
<reference evidence="4" key="1">
    <citation type="submission" date="2016-10" db="EMBL/GenBank/DDBJ databases">
        <authorList>
            <person name="Varghese N."/>
            <person name="Submissions S."/>
        </authorList>
    </citation>
    <scope>NUCLEOTIDE SEQUENCE [LARGE SCALE GENOMIC DNA]</scope>
    <source>
        <strain evidence="4">DSM 26348</strain>
    </source>
</reference>
<feature type="region of interest" description="Disordered" evidence="1">
    <location>
        <begin position="113"/>
        <end position="133"/>
    </location>
</feature>
<dbReference type="EMBL" id="FOQD01000006">
    <property type="protein sequence ID" value="SFI14841.1"/>
    <property type="molecule type" value="Genomic_DNA"/>
</dbReference>
<name>A0A1I3FV86_9PLAN</name>
<evidence type="ECO:0000313" key="3">
    <source>
        <dbReference type="EMBL" id="SFI14841.1"/>
    </source>
</evidence>
<dbReference type="PANTHER" id="PTHR30093:SF2">
    <property type="entry name" value="TYPE II SECRETION SYSTEM PROTEIN H"/>
    <property type="match status" value="1"/>
</dbReference>
<dbReference type="InterPro" id="IPR045584">
    <property type="entry name" value="Pilin-like"/>
</dbReference>
<evidence type="ECO:0000313" key="4">
    <source>
        <dbReference type="Proteomes" id="UP000199518"/>
    </source>
</evidence>
<dbReference type="AlphaFoldDB" id="A0A1I3FV86"/>
<dbReference type="PROSITE" id="PS00409">
    <property type="entry name" value="PROKAR_NTER_METHYL"/>
    <property type="match status" value="1"/>
</dbReference>
<protein>
    <submittedName>
        <fullName evidence="3">Prepilin-type N-terminal cleavage/methylation domain-containing protein</fullName>
    </submittedName>
</protein>
<dbReference type="InterPro" id="IPR027558">
    <property type="entry name" value="Pre_pil_HX9DG_C"/>
</dbReference>